<organism evidence="2 3">
    <name type="scientific">Bilifractor porci</name>
    <dbReference type="NCBI Taxonomy" id="2606636"/>
    <lineage>
        <taxon>Bacteria</taxon>
        <taxon>Bacillati</taxon>
        <taxon>Bacillota</taxon>
        <taxon>Clostridia</taxon>
        <taxon>Lachnospirales</taxon>
        <taxon>Lachnospiraceae</taxon>
        <taxon>Bilifractor</taxon>
    </lineage>
</organism>
<dbReference type="SMART" id="SM00909">
    <property type="entry name" value="Germane"/>
    <property type="match status" value="2"/>
</dbReference>
<dbReference type="PROSITE" id="PS51257">
    <property type="entry name" value="PROKAR_LIPOPROTEIN"/>
    <property type="match status" value="1"/>
</dbReference>
<dbReference type="InterPro" id="IPR019606">
    <property type="entry name" value="GerMN"/>
</dbReference>
<gene>
    <name evidence="2" type="ORF">FYJ60_09770</name>
</gene>
<evidence type="ECO:0000259" key="1">
    <source>
        <dbReference type="SMART" id="SM00909"/>
    </source>
</evidence>
<dbReference type="Proteomes" id="UP000466864">
    <property type="component" value="Unassembled WGS sequence"/>
</dbReference>
<dbReference type="AlphaFoldDB" id="A0A7X2PA86"/>
<reference evidence="2 3" key="1">
    <citation type="submission" date="2019-08" db="EMBL/GenBank/DDBJ databases">
        <title>In-depth cultivation of the pig gut microbiome towards novel bacterial diversity and tailored functional studies.</title>
        <authorList>
            <person name="Wylensek D."/>
            <person name="Hitch T.C.A."/>
            <person name="Clavel T."/>
        </authorList>
    </citation>
    <scope>NUCLEOTIDE SEQUENCE [LARGE SCALE GENOMIC DNA]</scope>
    <source>
        <strain evidence="2 3">Oil+RF-744-WCA-WT-13</strain>
    </source>
</reference>
<proteinExistence type="predicted"/>
<dbReference type="Pfam" id="PF10646">
    <property type="entry name" value="Germane"/>
    <property type="match status" value="2"/>
</dbReference>
<evidence type="ECO:0000313" key="2">
    <source>
        <dbReference type="EMBL" id="MST82603.1"/>
    </source>
</evidence>
<accession>A0A7X2PA86</accession>
<dbReference type="RefSeq" id="WP_154458512.1">
    <property type="nucleotide sequence ID" value="NZ_VUMV01000007.1"/>
</dbReference>
<sequence length="338" mass="37084">MKNKTHENRIDIRLLPAAVLVLLVSVFLLSGCGSQRDKIQPEGISYSLYFLNSSMDGLEPRPYTPDVSDADTDGLILEFMAQIKQAPPEKDLNQLLPDDCKILDYSLDNGALTLNCNSAYSSMESSRELLTRAGIVRTFLQIDGIDCVQITIEGNSLKNASGSEVGFMTNNSFVENAGKTINSYKSVTMTLYFADETGTMLKQETRTVYYSTNEPLERAVIEELIKGPEQDGEYAVLPATTDILSVLTQDDVCYVNFDSSVNNSVLNLRAELPFYAIVNSLADTCETRKVQFTIDGKSDILYRDAVDLSEPFSRNADLIETGSDDSVSVSGQSIASGS</sequence>
<keyword evidence="3" id="KW-1185">Reference proteome</keyword>
<comment type="caution">
    <text evidence="2">The sequence shown here is derived from an EMBL/GenBank/DDBJ whole genome shotgun (WGS) entry which is preliminary data.</text>
</comment>
<protein>
    <submittedName>
        <fullName evidence="2">GerMN domain-containing protein</fullName>
    </submittedName>
</protein>
<feature type="domain" description="GerMN" evidence="1">
    <location>
        <begin position="217"/>
        <end position="303"/>
    </location>
</feature>
<dbReference type="EMBL" id="VUMV01000007">
    <property type="protein sequence ID" value="MST82603.1"/>
    <property type="molecule type" value="Genomic_DNA"/>
</dbReference>
<evidence type="ECO:0000313" key="3">
    <source>
        <dbReference type="Proteomes" id="UP000466864"/>
    </source>
</evidence>
<feature type="domain" description="GerMN" evidence="1">
    <location>
        <begin position="76"/>
        <end position="161"/>
    </location>
</feature>
<name>A0A7X2PA86_9FIRM</name>